<organism evidence="2 3">
    <name type="scientific">Candidatus Berkelbacteria bacterium CG10_big_fil_rev_8_21_14_0_10_43_13</name>
    <dbReference type="NCBI Taxonomy" id="1974514"/>
    <lineage>
        <taxon>Bacteria</taxon>
        <taxon>Candidatus Berkelbacteria</taxon>
    </lineage>
</organism>
<evidence type="ECO:0000313" key="3">
    <source>
        <dbReference type="Proteomes" id="UP000231382"/>
    </source>
</evidence>
<feature type="transmembrane region" description="Helical" evidence="1">
    <location>
        <begin position="196"/>
        <end position="217"/>
    </location>
</feature>
<gene>
    <name evidence="2" type="ORF">COT78_00265</name>
</gene>
<dbReference type="Proteomes" id="UP000231382">
    <property type="component" value="Unassembled WGS sequence"/>
</dbReference>
<keyword evidence="1" id="KW-0812">Transmembrane</keyword>
<proteinExistence type="predicted"/>
<accession>A0A2H0W7K0</accession>
<dbReference type="AlphaFoldDB" id="A0A2H0W7K0"/>
<comment type="caution">
    <text evidence="2">The sequence shown here is derived from an EMBL/GenBank/DDBJ whole genome shotgun (WGS) entry which is preliminary data.</text>
</comment>
<feature type="transmembrane region" description="Helical" evidence="1">
    <location>
        <begin position="123"/>
        <end position="144"/>
    </location>
</feature>
<reference evidence="3" key="1">
    <citation type="submission" date="2017-09" db="EMBL/GenBank/DDBJ databases">
        <title>Depth-based differentiation of microbial function through sediment-hosted aquifers and enrichment of novel symbionts in the deep terrestrial subsurface.</title>
        <authorList>
            <person name="Probst A.J."/>
            <person name="Ladd B."/>
            <person name="Jarett J.K."/>
            <person name="Geller-Mcgrath D.E."/>
            <person name="Sieber C.M.K."/>
            <person name="Emerson J.B."/>
            <person name="Anantharaman K."/>
            <person name="Thomas B.C."/>
            <person name="Malmstrom R."/>
            <person name="Stieglmeier M."/>
            <person name="Klingl A."/>
            <person name="Woyke T."/>
            <person name="Ryan C.M."/>
            <person name="Banfield J.F."/>
        </authorList>
    </citation>
    <scope>NUCLEOTIDE SEQUENCE [LARGE SCALE GENOMIC DNA]</scope>
</reference>
<feature type="transmembrane region" description="Helical" evidence="1">
    <location>
        <begin position="71"/>
        <end position="89"/>
    </location>
</feature>
<keyword evidence="1" id="KW-1133">Transmembrane helix</keyword>
<keyword evidence="1" id="KW-0472">Membrane</keyword>
<feature type="transmembrane region" description="Helical" evidence="1">
    <location>
        <begin position="12"/>
        <end position="34"/>
    </location>
</feature>
<sequence length="270" mass="31126">MDSTPRRRFANILFRAIFTTLGAVAEIFAIALLFDISSPLYFIIIAFFLISITYLWDFYSYYYHELTKSHRGVAAIIIVILIIGFFVAMFMKNKIVVASISVTLVILELIYHKYLNEISKMFWAFKDIITVFFWNTFILLFLLYSGVTGIASTIFFLVFVFTRDLVNIAYCDLKDISTDRDNNFKTFATLLGKGHLFRALTIINLFSILWIILGVSLGLLPSLAYFLIAPVFLTTILIPLSRSTQVYSTTTVDFEYYGWLLFLLIGKLFF</sequence>
<evidence type="ECO:0000256" key="1">
    <source>
        <dbReference type="SAM" id="Phobius"/>
    </source>
</evidence>
<evidence type="ECO:0000313" key="2">
    <source>
        <dbReference type="EMBL" id="PIS08065.1"/>
    </source>
</evidence>
<feature type="transmembrane region" description="Helical" evidence="1">
    <location>
        <begin position="223"/>
        <end position="240"/>
    </location>
</feature>
<feature type="transmembrane region" description="Helical" evidence="1">
    <location>
        <begin position="95"/>
        <end position="111"/>
    </location>
</feature>
<name>A0A2H0W7K0_9BACT</name>
<feature type="transmembrane region" description="Helical" evidence="1">
    <location>
        <begin position="40"/>
        <end position="59"/>
    </location>
</feature>
<dbReference type="EMBL" id="PEZW01000002">
    <property type="protein sequence ID" value="PIS08065.1"/>
    <property type="molecule type" value="Genomic_DNA"/>
</dbReference>
<evidence type="ECO:0008006" key="4">
    <source>
        <dbReference type="Google" id="ProtNLM"/>
    </source>
</evidence>
<protein>
    <recommendedName>
        <fullName evidence="4">Prenyltransferase</fullName>
    </recommendedName>
</protein>